<dbReference type="InterPro" id="IPR025553">
    <property type="entry name" value="YppF"/>
</dbReference>
<dbReference type="Proteomes" id="UP000531594">
    <property type="component" value="Unassembled WGS sequence"/>
</dbReference>
<organism evidence="1 2">
    <name type="scientific">Bacillus benzoevorans</name>
    <dbReference type="NCBI Taxonomy" id="1456"/>
    <lineage>
        <taxon>Bacteria</taxon>
        <taxon>Bacillati</taxon>
        <taxon>Bacillota</taxon>
        <taxon>Bacilli</taxon>
        <taxon>Bacillales</taxon>
        <taxon>Bacillaceae</taxon>
        <taxon>Bacillus</taxon>
    </lineage>
</organism>
<sequence length="61" mass="7354">MSIHELRLMFLQLREYITDDVNELLDFSKKAYIYDQISLYDYRGLVRDLEDLGAVLPEIHY</sequence>
<dbReference type="AlphaFoldDB" id="A0A7X0HRT7"/>
<evidence type="ECO:0000313" key="2">
    <source>
        <dbReference type="Proteomes" id="UP000531594"/>
    </source>
</evidence>
<evidence type="ECO:0000313" key="1">
    <source>
        <dbReference type="EMBL" id="MBB6444662.1"/>
    </source>
</evidence>
<comment type="caution">
    <text evidence="1">The sequence shown here is derived from an EMBL/GenBank/DDBJ whole genome shotgun (WGS) entry which is preliminary data.</text>
</comment>
<reference evidence="1 2" key="1">
    <citation type="submission" date="2020-08" db="EMBL/GenBank/DDBJ databases">
        <title>Genomic Encyclopedia of Type Strains, Phase IV (KMG-IV): sequencing the most valuable type-strain genomes for metagenomic binning, comparative biology and taxonomic classification.</title>
        <authorList>
            <person name="Goeker M."/>
        </authorList>
    </citation>
    <scope>NUCLEOTIDE SEQUENCE [LARGE SCALE GENOMIC DNA]</scope>
    <source>
        <strain evidence="1 2">DSM 5391</strain>
    </source>
</reference>
<accession>A0A7X0HRT7</accession>
<dbReference type="Pfam" id="PF14178">
    <property type="entry name" value="YppF"/>
    <property type="match status" value="1"/>
</dbReference>
<dbReference type="EMBL" id="JACHGK010000003">
    <property type="protein sequence ID" value="MBB6444662.1"/>
    <property type="molecule type" value="Genomic_DNA"/>
</dbReference>
<gene>
    <name evidence="1" type="ORF">HNR53_001271</name>
</gene>
<name>A0A7X0HRT7_9BACI</name>
<protein>
    <submittedName>
        <fullName evidence="1">Uncharacterized protein</fullName>
    </submittedName>
</protein>
<keyword evidence="2" id="KW-1185">Reference proteome</keyword>
<dbReference type="RefSeq" id="WP_184523954.1">
    <property type="nucleotide sequence ID" value="NZ_JACHGK010000003.1"/>
</dbReference>
<proteinExistence type="predicted"/>